<dbReference type="Gene3D" id="3.40.50.300">
    <property type="entry name" value="P-loop containing nucleotide triphosphate hydrolases"/>
    <property type="match status" value="1"/>
</dbReference>
<comment type="caution">
    <text evidence="6">The sequence shown here is derived from an EMBL/GenBank/DDBJ whole genome shotgun (WGS) entry which is preliminary data.</text>
</comment>
<name>A0A2M7U1J7_9BACT</name>
<dbReference type="CDD" id="cd03230">
    <property type="entry name" value="ABC_DR_subfamily_A"/>
    <property type="match status" value="1"/>
</dbReference>
<comment type="similarity">
    <text evidence="1">Belongs to the ABC transporter superfamily.</text>
</comment>
<keyword evidence="4 6" id="KW-0067">ATP-binding</keyword>
<evidence type="ECO:0000313" key="6">
    <source>
        <dbReference type="EMBL" id="PIZ63792.1"/>
    </source>
</evidence>
<dbReference type="SUPFAM" id="SSF52540">
    <property type="entry name" value="P-loop containing nucleoside triphosphate hydrolases"/>
    <property type="match status" value="1"/>
</dbReference>
<dbReference type="SMART" id="SM00382">
    <property type="entry name" value="AAA"/>
    <property type="match status" value="1"/>
</dbReference>
<evidence type="ECO:0000256" key="4">
    <source>
        <dbReference type="ARBA" id="ARBA00022840"/>
    </source>
</evidence>
<dbReference type="GO" id="GO:0005524">
    <property type="term" value="F:ATP binding"/>
    <property type="evidence" value="ECO:0007669"/>
    <property type="project" value="UniProtKB-KW"/>
</dbReference>
<evidence type="ECO:0000256" key="2">
    <source>
        <dbReference type="ARBA" id="ARBA00022448"/>
    </source>
</evidence>
<evidence type="ECO:0000256" key="3">
    <source>
        <dbReference type="ARBA" id="ARBA00022741"/>
    </source>
</evidence>
<dbReference type="InterPro" id="IPR050763">
    <property type="entry name" value="ABC_transporter_ATP-binding"/>
</dbReference>
<dbReference type="InterPro" id="IPR003439">
    <property type="entry name" value="ABC_transporter-like_ATP-bd"/>
</dbReference>
<dbReference type="InterPro" id="IPR003593">
    <property type="entry name" value="AAA+_ATPase"/>
</dbReference>
<protein>
    <submittedName>
        <fullName evidence="6">ABC transporter ATP-binding protein</fullName>
    </submittedName>
</protein>
<organism evidence="6 7">
    <name type="scientific">Candidatus Roizmanbacteria bacterium CG_4_10_14_0_2_um_filter_39_13</name>
    <dbReference type="NCBI Taxonomy" id="1974825"/>
    <lineage>
        <taxon>Bacteria</taxon>
        <taxon>Candidatus Roizmaniibacteriota</taxon>
    </lineage>
</organism>
<reference evidence="7" key="1">
    <citation type="submission" date="2017-09" db="EMBL/GenBank/DDBJ databases">
        <title>Depth-based differentiation of microbial function through sediment-hosted aquifers and enrichment of novel symbionts in the deep terrestrial subsurface.</title>
        <authorList>
            <person name="Probst A.J."/>
            <person name="Ladd B."/>
            <person name="Jarett J.K."/>
            <person name="Geller-Mcgrath D.E."/>
            <person name="Sieber C.M.K."/>
            <person name="Emerson J.B."/>
            <person name="Anantharaman K."/>
            <person name="Thomas B.C."/>
            <person name="Malmstrom R."/>
            <person name="Stieglmeier M."/>
            <person name="Klingl A."/>
            <person name="Woyke T."/>
            <person name="Ryan C.M."/>
            <person name="Banfield J.F."/>
        </authorList>
    </citation>
    <scope>NUCLEOTIDE SEQUENCE [LARGE SCALE GENOMIC DNA]</scope>
</reference>
<dbReference type="PANTHER" id="PTHR42711:SF5">
    <property type="entry name" value="ABC TRANSPORTER ATP-BINDING PROTEIN NATA"/>
    <property type="match status" value="1"/>
</dbReference>
<dbReference type="Pfam" id="PF00005">
    <property type="entry name" value="ABC_tran"/>
    <property type="match status" value="1"/>
</dbReference>
<dbReference type="Proteomes" id="UP000228503">
    <property type="component" value="Unassembled WGS sequence"/>
</dbReference>
<gene>
    <name evidence="6" type="ORF">COY16_00915</name>
</gene>
<dbReference type="PROSITE" id="PS50893">
    <property type="entry name" value="ABC_TRANSPORTER_2"/>
    <property type="match status" value="1"/>
</dbReference>
<feature type="domain" description="ABC transporter" evidence="5">
    <location>
        <begin position="4"/>
        <end position="233"/>
    </location>
</feature>
<dbReference type="PANTHER" id="PTHR42711">
    <property type="entry name" value="ABC TRANSPORTER ATP-BINDING PROTEIN"/>
    <property type="match status" value="1"/>
</dbReference>
<evidence type="ECO:0000256" key="1">
    <source>
        <dbReference type="ARBA" id="ARBA00005417"/>
    </source>
</evidence>
<evidence type="ECO:0000259" key="5">
    <source>
        <dbReference type="PROSITE" id="PS50893"/>
    </source>
</evidence>
<dbReference type="InterPro" id="IPR027417">
    <property type="entry name" value="P-loop_NTPase"/>
</dbReference>
<dbReference type="PROSITE" id="PS00211">
    <property type="entry name" value="ABC_TRANSPORTER_1"/>
    <property type="match status" value="1"/>
</dbReference>
<sequence>MSVLAIKNLSKHFENFKAVDDISFELEEGEILGLLGPNGAGKTTTIQMLLGVLTPTSGDISYFGKSFEKHREEILEKVNFSSTYTNLPWSLSVYENLHYTSYLYKIADRKKRIESVIEHFRLKELVNHQTSELSAGQLTRMNIAKAFINYPRILLLDEPTASLDPEVAQFVRQFILSQREHYKVSIIFTSHNMTEVEEVCDRILFISNGKIIANDTPENLSRSIKECQIQLTIPNCDEAVLFAYMKENRMKANGSGIKYTIELEEGQIPELLTFLGQKNIRYIEINIDKPDLEDYFLKIALQSNGGKEL</sequence>
<dbReference type="GO" id="GO:0016887">
    <property type="term" value="F:ATP hydrolysis activity"/>
    <property type="evidence" value="ECO:0007669"/>
    <property type="project" value="InterPro"/>
</dbReference>
<evidence type="ECO:0000313" key="7">
    <source>
        <dbReference type="Proteomes" id="UP000228503"/>
    </source>
</evidence>
<keyword evidence="2" id="KW-0813">Transport</keyword>
<dbReference type="InterPro" id="IPR017871">
    <property type="entry name" value="ABC_transporter-like_CS"/>
</dbReference>
<dbReference type="AlphaFoldDB" id="A0A2M7U1J7"/>
<accession>A0A2M7U1J7</accession>
<proteinExistence type="inferred from homology"/>
<dbReference type="EMBL" id="PFOB01000013">
    <property type="protein sequence ID" value="PIZ63792.1"/>
    <property type="molecule type" value="Genomic_DNA"/>
</dbReference>
<keyword evidence="3" id="KW-0547">Nucleotide-binding</keyword>